<proteinExistence type="predicted"/>
<keyword evidence="1" id="KW-0812">Transmembrane</keyword>
<evidence type="ECO:0000313" key="2">
    <source>
        <dbReference type="EMBL" id="USS93771.1"/>
    </source>
</evidence>
<evidence type="ECO:0000256" key="1">
    <source>
        <dbReference type="SAM" id="Phobius"/>
    </source>
</evidence>
<organism evidence="2 3">
    <name type="scientific">Fructilactobacillus ixorae</name>
    <dbReference type="NCBI Taxonomy" id="1750535"/>
    <lineage>
        <taxon>Bacteria</taxon>
        <taxon>Bacillati</taxon>
        <taxon>Bacillota</taxon>
        <taxon>Bacilli</taxon>
        <taxon>Lactobacillales</taxon>
        <taxon>Lactobacillaceae</taxon>
        <taxon>Fructilactobacillus</taxon>
    </lineage>
</organism>
<evidence type="ECO:0000313" key="3">
    <source>
        <dbReference type="Proteomes" id="UP001057532"/>
    </source>
</evidence>
<accession>A0ABY5C4R1</accession>
<sequence length="67" mass="7203">MSKKEIVAAALVLVMLVCLLLQGLLALFHAETKLARFNHLLEAVYCLCLGGIGMLVVLIAVMHTNAP</sequence>
<keyword evidence="1" id="KW-1133">Transmembrane helix</keyword>
<name>A0ABY5C4R1_9LACO</name>
<keyword evidence="1" id="KW-0472">Membrane</keyword>
<gene>
    <name evidence="2" type="ORF">M8332_02670</name>
</gene>
<dbReference type="EMBL" id="CP097478">
    <property type="protein sequence ID" value="USS93771.1"/>
    <property type="molecule type" value="Genomic_DNA"/>
</dbReference>
<dbReference type="RefSeq" id="WP_252780649.1">
    <property type="nucleotide sequence ID" value="NZ_CP097478.1"/>
</dbReference>
<reference evidence="2" key="1">
    <citation type="submission" date="2022-05" db="EMBL/GenBank/DDBJ databases">
        <authorList>
            <person name="Oliphant S.A."/>
            <person name="Watson-Haigh N.S."/>
            <person name="Sumby K.M."/>
            <person name="Gardner J.M."/>
            <person name="Jiranek V."/>
        </authorList>
    </citation>
    <scope>NUCLEOTIDE SEQUENCE</scope>
    <source>
        <strain evidence="2">Ru20-1</strain>
    </source>
</reference>
<protein>
    <submittedName>
        <fullName evidence="2">Uncharacterized protein</fullName>
    </submittedName>
</protein>
<feature type="transmembrane region" description="Helical" evidence="1">
    <location>
        <begin position="6"/>
        <end position="28"/>
    </location>
</feature>
<dbReference type="Proteomes" id="UP001057532">
    <property type="component" value="Chromosome"/>
</dbReference>
<feature type="transmembrane region" description="Helical" evidence="1">
    <location>
        <begin position="40"/>
        <end position="62"/>
    </location>
</feature>
<keyword evidence="3" id="KW-1185">Reference proteome</keyword>